<organism evidence="1 2">
    <name type="scientific">Pocillopora meandrina</name>
    <dbReference type="NCBI Taxonomy" id="46732"/>
    <lineage>
        <taxon>Eukaryota</taxon>
        <taxon>Metazoa</taxon>
        <taxon>Cnidaria</taxon>
        <taxon>Anthozoa</taxon>
        <taxon>Hexacorallia</taxon>
        <taxon>Scleractinia</taxon>
        <taxon>Astrocoeniina</taxon>
        <taxon>Pocilloporidae</taxon>
        <taxon>Pocillopora</taxon>
    </lineage>
</organism>
<sequence>MTLNFDWRVTLEGDYYVSHSWELNGRISFSLISAIRIKSKKFLTSNAYGQCSDISWHSSLDRVGWSTCPDSRTYLKGLWRNDNKPGDERVGRIETARCCNAFISAYHKQPSTCLNANWAQTLDRKYVWALCPAGYYMQGVRLGAGPPAYLNNIDEAKCCHPKGHPNSFEHCYDEDYTYKFDNKGWAFCKQLGYYLVGIYKSDCNQLYCLEKLRCCKMNTLLIIQPDAILSCDTANWWKSLDQKGWSVCPNDRTFLKGLWRNDPSGNNGLWLIEEGKCCGAKEPSYANQPSTCTNANWWKALDGKNAWALCPAGYYMEGIYISDPTNIYNIEESKCCRPQNHPNAYDDCYDEDVGISFDKKGWSECKRDGYYMTGIYKGGCEHVYCIEKFKCCSMKKGIACDTANWWKSLDKKGWSVCPNDRTFLKGLWRNDPSGNNGLWLIEEGKCCGAKEPSYANQPSTCTNANWWKALDGKNVWALCPAGYYMEGIYISDPTNIYNIEESKCCRPQNHPNAYDDCYDEDVGISFDKKGWSECKRDGYYMTGIYKGGCEHVYCIEKFKCCSMKKGIACDTANWWKSLDQKGWSVCPNDRTFLKGLWRNDPSGNNGLWLIEEGKCCGAKEPSYANQPSTCTNANWWKALDGKNVWAQCPAGYYMEGIYITDPTNIYNIEESKCCRPQNHPNAYDDCYDEDVYISFDKKGWSECKRDGYYMTGIYKGGCERLYCIEKFKCCSMKKGIATYLFQLQLMVDGLNSDLLENAAPLVEVESRSAHEPVPIPLRQEVEPNVQGQLRKQWFVMWSLVMV</sequence>
<dbReference type="EMBL" id="CALNXJ010000007">
    <property type="protein sequence ID" value="CAH3043756.1"/>
    <property type="molecule type" value="Genomic_DNA"/>
</dbReference>
<protein>
    <submittedName>
        <fullName evidence="1">Uncharacterized protein</fullName>
    </submittedName>
</protein>
<proteinExistence type="predicted"/>
<name>A0AAU9VZR0_9CNID</name>
<comment type="caution">
    <text evidence="1">The sequence shown here is derived from an EMBL/GenBank/DDBJ whole genome shotgun (WGS) entry which is preliminary data.</text>
</comment>
<feature type="non-terminal residue" evidence="1">
    <location>
        <position position="802"/>
    </location>
</feature>
<gene>
    <name evidence="1" type="ORF">PMEA_00031712</name>
</gene>
<evidence type="ECO:0000313" key="1">
    <source>
        <dbReference type="EMBL" id="CAH3043756.1"/>
    </source>
</evidence>
<keyword evidence="2" id="KW-1185">Reference proteome</keyword>
<dbReference type="AlphaFoldDB" id="A0AAU9VZR0"/>
<evidence type="ECO:0000313" key="2">
    <source>
        <dbReference type="Proteomes" id="UP001159428"/>
    </source>
</evidence>
<reference evidence="1 2" key="1">
    <citation type="submission" date="2022-05" db="EMBL/GenBank/DDBJ databases">
        <authorList>
            <consortium name="Genoscope - CEA"/>
            <person name="William W."/>
        </authorList>
    </citation>
    <scope>NUCLEOTIDE SEQUENCE [LARGE SCALE GENOMIC DNA]</scope>
</reference>
<dbReference type="Proteomes" id="UP001159428">
    <property type="component" value="Unassembled WGS sequence"/>
</dbReference>
<accession>A0AAU9VZR0</accession>